<evidence type="ECO:0000313" key="8">
    <source>
        <dbReference type="Proteomes" id="UP001595556"/>
    </source>
</evidence>
<dbReference type="EMBL" id="JBHRTI010000003">
    <property type="protein sequence ID" value="MFC3147238.1"/>
    <property type="molecule type" value="Genomic_DNA"/>
</dbReference>
<reference evidence="8" key="1">
    <citation type="journal article" date="2019" name="Int. J. Syst. Evol. Microbiol.">
        <title>The Global Catalogue of Microorganisms (GCM) 10K type strain sequencing project: providing services to taxonomists for standard genome sequencing and annotation.</title>
        <authorList>
            <consortium name="The Broad Institute Genomics Platform"/>
            <consortium name="The Broad Institute Genome Sequencing Center for Infectious Disease"/>
            <person name="Wu L."/>
            <person name="Ma J."/>
        </authorList>
    </citation>
    <scope>NUCLEOTIDE SEQUENCE [LARGE SCALE GENOMIC DNA]</scope>
    <source>
        <strain evidence="8">KCTC 52168</strain>
    </source>
</reference>
<comment type="caution">
    <text evidence="7">The sequence shown here is derived from an EMBL/GenBank/DDBJ whole genome shotgun (WGS) entry which is preliminary data.</text>
</comment>
<comment type="function">
    <text evidence="6">May nick specific sequences that contain T:G mispairs resulting from m5C-deamination.</text>
</comment>
<keyword evidence="8" id="KW-1185">Reference proteome</keyword>
<evidence type="ECO:0000256" key="3">
    <source>
        <dbReference type="ARBA" id="ARBA00022763"/>
    </source>
</evidence>
<evidence type="ECO:0000313" key="7">
    <source>
        <dbReference type="EMBL" id="MFC3147238.1"/>
    </source>
</evidence>
<evidence type="ECO:0000256" key="1">
    <source>
        <dbReference type="ARBA" id="ARBA00022722"/>
    </source>
</evidence>
<dbReference type="SUPFAM" id="SSF52980">
    <property type="entry name" value="Restriction endonuclease-like"/>
    <property type="match status" value="1"/>
</dbReference>
<keyword evidence="3 6" id="KW-0227">DNA damage</keyword>
<evidence type="ECO:0000256" key="4">
    <source>
        <dbReference type="ARBA" id="ARBA00022801"/>
    </source>
</evidence>
<protein>
    <recommendedName>
        <fullName evidence="6">Very short patch repair endonuclease</fullName>
        <ecNumber evidence="6">3.1.-.-</ecNumber>
    </recommendedName>
</protein>
<dbReference type="RefSeq" id="WP_377302085.1">
    <property type="nucleotide sequence ID" value="NZ_CP180191.1"/>
</dbReference>
<gene>
    <name evidence="7" type="ORF">ACFOEN_06240</name>
</gene>
<proteinExistence type="inferred from homology"/>
<dbReference type="NCBIfam" id="TIGR00632">
    <property type="entry name" value="vsr"/>
    <property type="match status" value="1"/>
</dbReference>
<dbReference type="Pfam" id="PF03852">
    <property type="entry name" value="Vsr"/>
    <property type="match status" value="1"/>
</dbReference>
<comment type="similarity">
    <text evidence="6">Belongs to the vsr family.</text>
</comment>
<name>A0ABV7H3A8_9BURK</name>
<dbReference type="CDD" id="cd00221">
    <property type="entry name" value="Vsr"/>
    <property type="match status" value="1"/>
</dbReference>
<keyword evidence="4 6" id="KW-0378">Hydrolase</keyword>
<dbReference type="PIRSF" id="PIRSF018267">
    <property type="entry name" value="VSR_endonuc"/>
    <property type="match status" value="1"/>
</dbReference>
<dbReference type="Proteomes" id="UP001595556">
    <property type="component" value="Unassembled WGS sequence"/>
</dbReference>
<keyword evidence="5 6" id="KW-0234">DNA repair</keyword>
<organism evidence="7 8">
    <name type="scientific">Piscinibacterium candidicorallinum</name>
    <dbReference type="NCBI Taxonomy" id="1793872"/>
    <lineage>
        <taxon>Bacteria</taxon>
        <taxon>Pseudomonadati</taxon>
        <taxon>Pseudomonadota</taxon>
        <taxon>Betaproteobacteria</taxon>
        <taxon>Burkholderiales</taxon>
        <taxon>Piscinibacterium</taxon>
    </lineage>
</organism>
<keyword evidence="1 6" id="KW-0540">Nuclease</keyword>
<dbReference type="EC" id="3.1.-.-" evidence="6"/>
<sequence length="146" mass="16670">MVDVVDPHTRSRMMGAIRGKDTAPELLVRRALHRMGLRFRLGGCGLPGRPDIVLPRHRAVVFVHGCFWHRHQGCARCTTPATNSDFWQRKFARNIERDGEVQRLLVIRGWRVFVVWECELADERGLIDLFWLIRAGTPGTPSAACD</sequence>
<keyword evidence="2 6" id="KW-0255">Endonuclease</keyword>
<evidence type="ECO:0000256" key="6">
    <source>
        <dbReference type="PIRNR" id="PIRNR018267"/>
    </source>
</evidence>
<evidence type="ECO:0000256" key="2">
    <source>
        <dbReference type="ARBA" id="ARBA00022759"/>
    </source>
</evidence>
<dbReference type="Gene3D" id="3.40.960.10">
    <property type="entry name" value="VSR Endonuclease"/>
    <property type="match status" value="1"/>
</dbReference>
<dbReference type="InterPro" id="IPR011335">
    <property type="entry name" value="Restrct_endonuc-II-like"/>
</dbReference>
<accession>A0ABV7H3A8</accession>
<evidence type="ECO:0000256" key="5">
    <source>
        <dbReference type="ARBA" id="ARBA00023204"/>
    </source>
</evidence>
<dbReference type="GO" id="GO:0004519">
    <property type="term" value="F:endonuclease activity"/>
    <property type="evidence" value="ECO:0007669"/>
    <property type="project" value="UniProtKB-KW"/>
</dbReference>
<dbReference type="InterPro" id="IPR004603">
    <property type="entry name" value="DNA_mismatch_endonuc_vsr"/>
</dbReference>